<proteinExistence type="predicted"/>
<protein>
    <submittedName>
        <fullName evidence="2">Uncharacterized protein</fullName>
    </submittedName>
</protein>
<keyword evidence="3" id="KW-1185">Reference proteome</keyword>
<dbReference type="EMBL" id="AUPL01004840">
    <property type="protein sequence ID" value="ESL07470.1"/>
    <property type="molecule type" value="Genomic_DNA"/>
</dbReference>
<gene>
    <name evidence="2" type="ORF">TRSC58_04840</name>
</gene>
<comment type="caution">
    <text evidence="2">The sequence shown here is derived from an EMBL/GenBank/DDBJ whole genome shotgun (WGS) entry which is preliminary data.</text>
</comment>
<feature type="compositionally biased region" description="Basic and acidic residues" evidence="1">
    <location>
        <begin position="129"/>
        <end position="140"/>
    </location>
</feature>
<reference evidence="2 3" key="1">
    <citation type="submission" date="2013-07" db="EMBL/GenBank/DDBJ databases">
        <authorList>
            <person name="Stoco P.H."/>
            <person name="Wagner G."/>
            <person name="Gerber A."/>
            <person name="Zaha A."/>
            <person name="Thompson C."/>
            <person name="Bartholomeu D.C."/>
            <person name="Luckemeyer D.D."/>
            <person name="Bahia D."/>
            <person name="Loreto E."/>
            <person name="Prestes E.B."/>
            <person name="Lima F.M."/>
            <person name="Rodrigues-Luiz G."/>
            <person name="Vallejo G.A."/>
            <person name="Filho J.F."/>
            <person name="Monteiro K.M."/>
            <person name="Tyler K.M."/>
            <person name="de Almeida L.G."/>
            <person name="Ortiz M.F."/>
            <person name="Siervo M.A."/>
            <person name="de Moraes M.H."/>
            <person name="Cunha O.L."/>
            <person name="Mendonca-Neto R."/>
            <person name="Silva R."/>
            <person name="Teixeira S.M."/>
            <person name="Murta S.M."/>
            <person name="Sincero T.C."/>
            <person name="Mendes T.A."/>
            <person name="Urmenyi T.P."/>
            <person name="Silva V.G."/>
            <person name="da Rocha W.D."/>
            <person name="Andersson B."/>
            <person name="Romanha A.J."/>
            <person name="Steindel M."/>
            <person name="de Vasconcelos A.T."/>
            <person name="Grisard E.C."/>
        </authorList>
    </citation>
    <scope>NUCLEOTIDE SEQUENCE [LARGE SCALE GENOMIC DNA]</scope>
    <source>
        <strain evidence="2 3">SC58</strain>
    </source>
</reference>
<dbReference type="AlphaFoldDB" id="A0A061IZH9"/>
<evidence type="ECO:0000256" key="1">
    <source>
        <dbReference type="SAM" id="MobiDB-lite"/>
    </source>
</evidence>
<feature type="region of interest" description="Disordered" evidence="1">
    <location>
        <begin position="107"/>
        <end position="185"/>
    </location>
</feature>
<accession>A0A061IZH9</accession>
<feature type="compositionally biased region" description="Polar residues" evidence="1">
    <location>
        <begin position="118"/>
        <end position="128"/>
    </location>
</feature>
<dbReference type="VEuPathDB" id="TriTrypDB:TRSC58_04840"/>
<dbReference type="OrthoDB" id="239518at2759"/>
<evidence type="ECO:0000313" key="2">
    <source>
        <dbReference type="EMBL" id="ESL07470.1"/>
    </source>
</evidence>
<dbReference type="Proteomes" id="UP000031737">
    <property type="component" value="Unassembled WGS sequence"/>
</dbReference>
<name>A0A061IZH9_TRYRA</name>
<evidence type="ECO:0000313" key="3">
    <source>
        <dbReference type="Proteomes" id="UP000031737"/>
    </source>
</evidence>
<organism evidence="2 3">
    <name type="scientific">Trypanosoma rangeli SC58</name>
    <dbReference type="NCBI Taxonomy" id="429131"/>
    <lineage>
        <taxon>Eukaryota</taxon>
        <taxon>Discoba</taxon>
        <taxon>Euglenozoa</taxon>
        <taxon>Kinetoplastea</taxon>
        <taxon>Metakinetoplastina</taxon>
        <taxon>Trypanosomatida</taxon>
        <taxon>Trypanosomatidae</taxon>
        <taxon>Trypanosoma</taxon>
        <taxon>Herpetosoma</taxon>
    </lineage>
</organism>
<sequence>MLFPIYIVFSPNAFLGGAGFMMQAADVGPVPRRNPFKTQWRTNLPSFHECLASLGSRENFRSFGEVLAAVSPTSREVVETSCALTSPKMNRNADFSFLTLEVSDITMPGTPPQPVERYQQSCASSTERTPQRTNDEERGGEISLTPPQLPPLCPNASPIAHSPSALGKSCSAPRTEPQEVLPTHSAERTASALLEEKKDVGAMLMAEIPNATMDHSARFERGTALMPCESFLSENGNGVGEWGYINQRVDSIIPPLCEWRDGDWLSDTVDSYGDFAYHHPLLYRVSADTTREARLGRHAFL</sequence>